<dbReference type="AlphaFoldDB" id="A0A369J466"/>
<organism evidence="2 3">
    <name type="scientific">Hypsizygus marmoreus</name>
    <name type="common">White beech mushroom</name>
    <name type="synonym">Agaricus marmoreus</name>
    <dbReference type="NCBI Taxonomy" id="39966"/>
    <lineage>
        <taxon>Eukaryota</taxon>
        <taxon>Fungi</taxon>
        <taxon>Dikarya</taxon>
        <taxon>Basidiomycota</taxon>
        <taxon>Agaricomycotina</taxon>
        <taxon>Agaricomycetes</taxon>
        <taxon>Agaricomycetidae</taxon>
        <taxon>Agaricales</taxon>
        <taxon>Tricholomatineae</taxon>
        <taxon>Lyophyllaceae</taxon>
        <taxon>Hypsizygus</taxon>
    </lineage>
</organism>
<dbReference type="STRING" id="39966.A0A369J466"/>
<dbReference type="InterPro" id="IPR040976">
    <property type="entry name" value="Pkinase_fungal"/>
</dbReference>
<proteinExistence type="predicted"/>
<evidence type="ECO:0000313" key="2">
    <source>
        <dbReference type="EMBL" id="RDB15195.1"/>
    </source>
</evidence>
<feature type="domain" description="Fungal-type protein kinase" evidence="1">
    <location>
        <begin position="69"/>
        <end position="217"/>
    </location>
</feature>
<dbReference type="InterPro" id="IPR011009">
    <property type="entry name" value="Kinase-like_dom_sf"/>
</dbReference>
<evidence type="ECO:0000259" key="1">
    <source>
        <dbReference type="Pfam" id="PF17667"/>
    </source>
</evidence>
<accession>A0A369J466</accession>
<dbReference type="EMBL" id="LUEZ02000184">
    <property type="protein sequence ID" value="RDB15195.1"/>
    <property type="molecule type" value="Genomic_DNA"/>
</dbReference>
<dbReference type="SUPFAM" id="SSF56112">
    <property type="entry name" value="Protein kinase-like (PK-like)"/>
    <property type="match status" value="1"/>
</dbReference>
<reference evidence="2" key="1">
    <citation type="submission" date="2018-04" db="EMBL/GenBank/DDBJ databases">
        <title>Whole genome sequencing of Hypsizygus marmoreus.</title>
        <authorList>
            <person name="Choi I.-G."/>
            <person name="Min B."/>
            <person name="Kim J.-G."/>
            <person name="Kim S."/>
            <person name="Oh Y.-L."/>
            <person name="Kong W.-S."/>
            <person name="Park H."/>
            <person name="Jeong J."/>
            <person name="Song E.-S."/>
        </authorList>
    </citation>
    <scope>NUCLEOTIDE SEQUENCE [LARGE SCALE GENOMIC DNA]</scope>
    <source>
        <strain evidence="2">51987-8</strain>
    </source>
</reference>
<comment type="caution">
    <text evidence="2">The sequence shown here is derived from an EMBL/GenBank/DDBJ whole genome shotgun (WGS) entry which is preliminary data.</text>
</comment>
<dbReference type="Proteomes" id="UP000076154">
    <property type="component" value="Unassembled WGS sequence"/>
</dbReference>
<dbReference type="InParanoid" id="A0A369J466"/>
<gene>
    <name evidence="2" type="ORF">Hypma_004784</name>
</gene>
<protein>
    <recommendedName>
        <fullName evidence="1">Fungal-type protein kinase domain-containing protein</fullName>
    </recommendedName>
</protein>
<evidence type="ECO:0000313" key="3">
    <source>
        <dbReference type="Proteomes" id="UP000076154"/>
    </source>
</evidence>
<dbReference type="Pfam" id="PF17667">
    <property type="entry name" value="Pkinase_fungal"/>
    <property type="match status" value="1"/>
</dbReference>
<sequence length="349" mass="40487">MSWPWPLSTTVASPQPRRILHIRLQRESPIQTPVALQAFSKSAPMSVAEDFADSRKRIITDKNNRLSFVQTVARTQRENATPIVTTREAWTCRPSPNARTIHYRFLQEKLCTPLKNFSATKQMMRAVHDAFVAHKVAYNLCGMLHHDISCNNILMLANGQGILNDWDLVKSFPDLSPPHRPLRTWQFMSTYDLEYPDRPHTVQDEMESFVLVVLYMVLRHSHHNRSSILGRIIREIFDSYLVLSDGRLVGGGPKGRMFYSLWLIDVDFKIIGNPPLTEWLILALDAVGDWYIHLTRIRLRRSSVMTDTMLQDHSYLENTWKEALVRSDWPSSDEAVDHFRKSAKLRHRD</sequence>
<keyword evidence="3" id="KW-1185">Reference proteome</keyword>
<dbReference type="OrthoDB" id="2747778at2759"/>
<name>A0A369J466_HYPMA</name>